<dbReference type="Pfam" id="PF12937">
    <property type="entry name" value="F-box-like"/>
    <property type="match status" value="1"/>
</dbReference>
<evidence type="ECO:0000313" key="4">
    <source>
        <dbReference type="Proteomes" id="UP000789831"/>
    </source>
</evidence>
<reference evidence="3" key="1">
    <citation type="submission" date="2021-06" db="EMBL/GenBank/DDBJ databases">
        <authorList>
            <person name="Kallberg Y."/>
            <person name="Tangrot J."/>
            <person name="Rosling A."/>
        </authorList>
    </citation>
    <scope>NUCLEOTIDE SEQUENCE</scope>
    <source>
        <strain evidence="3">MT106</strain>
    </source>
</reference>
<dbReference type="GO" id="GO:0031146">
    <property type="term" value="P:SCF-dependent proteasomal ubiquitin-dependent protein catabolic process"/>
    <property type="evidence" value="ECO:0007669"/>
    <property type="project" value="TreeGrafter"/>
</dbReference>
<dbReference type="SMART" id="SM00367">
    <property type="entry name" value="LRR_CC"/>
    <property type="match status" value="8"/>
</dbReference>
<evidence type="ECO:0000313" key="3">
    <source>
        <dbReference type="EMBL" id="CAG8436051.1"/>
    </source>
</evidence>
<dbReference type="InterPro" id="IPR036047">
    <property type="entry name" value="F-box-like_dom_sf"/>
</dbReference>
<keyword evidence="4" id="KW-1185">Reference proteome</keyword>
<dbReference type="EMBL" id="CAJVPL010000031">
    <property type="protein sequence ID" value="CAG8436051.1"/>
    <property type="molecule type" value="Genomic_DNA"/>
</dbReference>
<feature type="domain" description="F-box/LRR-repeat protein 15-like leucin rich repeat" evidence="2">
    <location>
        <begin position="217"/>
        <end position="294"/>
    </location>
</feature>
<sequence length="330" mass="37327">MTQKTKKQLSKDPCSAFPPEIISVIFKFCSRSTLHSCVFVNKRWNALASISLWHSPWSQMANNWKLISHTLTNEYENREIHPPRYGPMIKHLDFSDIYYIVQDFLIQDLAKSCTKLQTLIIDSPRQLSDNSVGAVATFCTKLLHLELRGCTRITDDSMSSLVTNCRCLSVLNLENCPRITDVTFTKMAKHCGTHLISLNVANSLSITDESLLEISKDCYNMRDLNLANCRNITDIGVSSLSSLTIMRNLNISHCNNVTDESLKILGKSCVELKSLDIIGCRNVTEVGVNCLIDGCMKLELLRISEQYGMLSRGFLKSVEFKYLRVKLSRV</sequence>
<comment type="caution">
    <text evidence="3">The sequence shown here is derived from an EMBL/GenBank/DDBJ whole genome shotgun (WGS) entry which is preliminary data.</text>
</comment>
<evidence type="ECO:0000259" key="2">
    <source>
        <dbReference type="Pfam" id="PF25372"/>
    </source>
</evidence>
<dbReference type="Gene3D" id="1.20.1280.50">
    <property type="match status" value="1"/>
</dbReference>
<dbReference type="Pfam" id="PF25372">
    <property type="entry name" value="DUF7885"/>
    <property type="match status" value="2"/>
</dbReference>
<name>A0A9N8UYM5_9GLOM</name>
<dbReference type="Proteomes" id="UP000789831">
    <property type="component" value="Unassembled WGS sequence"/>
</dbReference>
<dbReference type="OrthoDB" id="421226at2759"/>
<dbReference type="SUPFAM" id="SSF81383">
    <property type="entry name" value="F-box domain"/>
    <property type="match status" value="1"/>
</dbReference>
<dbReference type="InterPro" id="IPR006553">
    <property type="entry name" value="Leu-rich_rpt_Cys-con_subtyp"/>
</dbReference>
<dbReference type="InterPro" id="IPR032675">
    <property type="entry name" value="LRR_dom_sf"/>
</dbReference>
<dbReference type="SUPFAM" id="SSF52047">
    <property type="entry name" value="RNI-like"/>
    <property type="match status" value="1"/>
</dbReference>
<dbReference type="Gene3D" id="3.80.10.10">
    <property type="entry name" value="Ribonuclease Inhibitor"/>
    <property type="match status" value="1"/>
</dbReference>
<accession>A0A9N8UYM5</accession>
<organism evidence="3 4">
    <name type="scientific">Ambispora gerdemannii</name>
    <dbReference type="NCBI Taxonomy" id="144530"/>
    <lineage>
        <taxon>Eukaryota</taxon>
        <taxon>Fungi</taxon>
        <taxon>Fungi incertae sedis</taxon>
        <taxon>Mucoromycota</taxon>
        <taxon>Glomeromycotina</taxon>
        <taxon>Glomeromycetes</taxon>
        <taxon>Archaeosporales</taxon>
        <taxon>Ambisporaceae</taxon>
        <taxon>Ambispora</taxon>
    </lineage>
</organism>
<dbReference type="AlphaFoldDB" id="A0A9N8UYM5"/>
<feature type="domain" description="F-box" evidence="1">
    <location>
        <begin position="18"/>
        <end position="56"/>
    </location>
</feature>
<dbReference type="InterPro" id="IPR057207">
    <property type="entry name" value="FBXL15_LRR"/>
</dbReference>
<dbReference type="PANTHER" id="PTHR13318:SF190">
    <property type="entry name" value="PARTNER OF PAIRED, ISOFORM B"/>
    <property type="match status" value="1"/>
</dbReference>
<protein>
    <submittedName>
        <fullName evidence="3">748_t:CDS:1</fullName>
    </submittedName>
</protein>
<dbReference type="GO" id="GO:0019005">
    <property type="term" value="C:SCF ubiquitin ligase complex"/>
    <property type="evidence" value="ECO:0007669"/>
    <property type="project" value="TreeGrafter"/>
</dbReference>
<dbReference type="InterPro" id="IPR001810">
    <property type="entry name" value="F-box_dom"/>
</dbReference>
<feature type="domain" description="F-box/LRR-repeat protein 15-like leucin rich repeat" evidence="2">
    <location>
        <begin position="109"/>
        <end position="213"/>
    </location>
</feature>
<dbReference type="PANTHER" id="PTHR13318">
    <property type="entry name" value="PARTNER OF PAIRED, ISOFORM B-RELATED"/>
    <property type="match status" value="1"/>
</dbReference>
<proteinExistence type="predicted"/>
<gene>
    <name evidence="3" type="ORF">AGERDE_LOCUS614</name>
</gene>
<evidence type="ECO:0000259" key="1">
    <source>
        <dbReference type="Pfam" id="PF12937"/>
    </source>
</evidence>